<evidence type="ECO:0000256" key="10">
    <source>
        <dbReference type="ARBA" id="ARBA00022932"/>
    </source>
</evidence>
<feature type="compositionally biased region" description="Polar residues" evidence="12">
    <location>
        <begin position="554"/>
        <end position="563"/>
    </location>
</feature>
<comment type="similarity">
    <text evidence="1">Belongs to the DnaX/STICHEL family.</text>
</comment>
<dbReference type="Gene3D" id="3.40.50.300">
    <property type="entry name" value="P-loop containing nucleotide triphosphate hydrolases"/>
    <property type="match status" value="1"/>
</dbReference>
<reference evidence="14" key="2">
    <citation type="submission" date="2014-06" db="EMBL/GenBank/DDBJ databases">
        <title>Draft genome sequence of Eubacterium siraeum (DSM 15702).</title>
        <authorList>
            <person name="Sudarsanam P."/>
            <person name="Ley R."/>
            <person name="Guruge J."/>
            <person name="Turnbaugh P.J."/>
            <person name="Mahowald M."/>
            <person name="Liep D."/>
            <person name="Gordon J."/>
        </authorList>
    </citation>
    <scope>NUCLEOTIDE SEQUENCE</scope>
    <source>
        <strain evidence="14">DSM 15702</strain>
    </source>
</reference>
<feature type="region of interest" description="Disordered" evidence="12">
    <location>
        <begin position="393"/>
        <end position="419"/>
    </location>
</feature>
<keyword evidence="4 14" id="KW-0548">Nucleotidyltransferase</keyword>
<dbReference type="FunFam" id="3.40.50.300:FF:000014">
    <property type="entry name" value="DNA polymerase III subunit gamma/tau"/>
    <property type="match status" value="1"/>
</dbReference>
<evidence type="ECO:0000256" key="3">
    <source>
        <dbReference type="ARBA" id="ARBA00022679"/>
    </source>
</evidence>
<evidence type="ECO:0000256" key="6">
    <source>
        <dbReference type="ARBA" id="ARBA00022723"/>
    </source>
</evidence>
<feature type="region of interest" description="Disordered" evidence="12">
    <location>
        <begin position="434"/>
        <end position="637"/>
    </location>
</feature>
<evidence type="ECO:0000256" key="5">
    <source>
        <dbReference type="ARBA" id="ARBA00022705"/>
    </source>
</evidence>
<gene>
    <name evidence="14" type="primary">dnaX</name>
    <name evidence="14" type="ORF">EUBSIR_01658</name>
</gene>
<keyword evidence="8" id="KW-0862">Zinc</keyword>
<dbReference type="Pfam" id="PF22608">
    <property type="entry name" value="DNAX_ATPase_lid"/>
    <property type="match status" value="1"/>
</dbReference>
<dbReference type="InterPro" id="IPR022754">
    <property type="entry name" value="DNA_pol_III_gamma-3"/>
</dbReference>
<evidence type="ECO:0000256" key="8">
    <source>
        <dbReference type="ARBA" id="ARBA00022833"/>
    </source>
</evidence>
<evidence type="ECO:0000256" key="11">
    <source>
        <dbReference type="ARBA" id="ARBA00049244"/>
    </source>
</evidence>
<protein>
    <recommendedName>
        <fullName evidence="2">DNA-directed DNA polymerase</fullName>
        <ecNumber evidence="2">2.7.7.7</ecNumber>
    </recommendedName>
</protein>
<keyword evidence="9" id="KW-0067">ATP-binding</keyword>
<reference evidence="14" key="1">
    <citation type="submission" date="2007-10" db="EMBL/GenBank/DDBJ databases">
        <authorList>
            <person name="Fulton L."/>
            <person name="Clifton S."/>
            <person name="Fulton B."/>
            <person name="Xu J."/>
            <person name="Minx P."/>
            <person name="Pepin K.H."/>
            <person name="Johnson M."/>
            <person name="Thiruvilangam P."/>
            <person name="Bhonagiri V."/>
            <person name="Nash W.E."/>
            <person name="Mardis E.R."/>
            <person name="Wilson R.K."/>
        </authorList>
    </citation>
    <scope>NUCLEOTIDE SEQUENCE [LARGE SCALE GENOMIC DNA]</scope>
    <source>
        <strain evidence="14">DSM 15702</strain>
    </source>
</reference>
<dbReference type="GO" id="GO:0046872">
    <property type="term" value="F:metal ion binding"/>
    <property type="evidence" value="ECO:0007669"/>
    <property type="project" value="UniProtKB-KW"/>
</dbReference>
<evidence type="ECO:0000259" key="13">
    <source>
        <dbReference type="SMART" id="SM00382"/>
    </source>
</evidence>
<proteinExistence type="inferred from homology"/>
<dbReference type="InterPro" id="IPR008921">
    <property type="entry name" value="DNA_pol3_clamp-load_cplx_C"/>
</dbReference>
<keyword evidence="10" id="KW-0239">DNA-directed DNA polymerase</keyword>
<name>B0MPA0_9FIRM</name>
<dbReference type="InterPro" id="IPR012763">
    <property type="entry name" value="DNA_pol_III_sug/sutau_N"/>
</dbReference>
<dbReference type="GO" id="GO:0009360">
    <property type="term" value="C:DNA polymerase III complex"/>
    <property type="evidence" value="ECO:0007669"/>
    <property type="project" value="InterPro"/>
</dbReference>
<dbReference type="Pfam" id="PF12169">
    <property type="entry name" value="DNA_pol3_gamma3"/>
    <property type="match status" value="1"/>
</dbReference>
<comment type="catalytic activity">
    <reaction evidence="11">
        <text>DNA(n) + a 2'-deoxyribonucleoside 5'-triphosphate = DNA(n+1) + diphosphate</text>
        <dbReference type="Rhea" id="RHEA:22508"/>
        <dbReference type="Rhea" id="RHEA-COMP:17339"/>
        <dbReference type="Rhea" id="RHEA-COMP:17340"/>
        <dbReference type="ChEBI" id="CHEBI:33019"/>
        <dbReference type="ChEBI" id="CHEBI:61560"/>
        <dbReference type="ChEBI" id="CHEBI:173112"/>
        <dbReference type="EC" id="2.7.7.7"/>
    </reaction>
</comment>
<keyword evidence="5" id="KW-0235">DNA replication</keyword>
<comment type="caution">
    <text evidence="14">The sequence shown here is derived from an EMBL/GenBank/DDBJ whole genome shotgun (WGS) entry which is preliminary data.</text>
</comment>
<dbReference type="AlphaFoldDB" id="B0MPA0"/>
<dbReference type="NCBIfam" id="NF004046">
    <property type="entry name" value="PRK05563.1"/>
    <property type="match status" value="1"/>
</dbReference>
<dbReference type="InterPro" id="IPR003593">
    <property type="entry name" value="AAA+_ATPase"/>
</dbReference>
<dbReference type="InterPro" id="IPR050238">
    <property type="entry name" value="DNA_Rep/Repair_Clamp_Loader"/>
</dbReference>
<dbReference type="SMART" id="SM00382">
    <property type="entry name" value="AAA"/>
    <property type="match status" value="1"/>
</dbReference>
<keyword evidence="15" id="KW-1185">Reference proteome</keyword>
<dbReference type="NCBIfam" id="TIGR02397">
    <property type="entry name" value="dnaX_nterm"/>
    <property type="match status" value="1"/>
</dbReference>
<dbReference type="EMBL" id="ABCA03000048">
    <property type="protein sequence ID" value="EDS00490.1"/>
    <property type="molecule type" value="Genomic_DNA"/>
</dbReference>
<evidence type="ECO:0000256" key="1">
    <source>
        <dbReference type="ARBA" id="ARBA00006360"/>
    </source>
</evidence>
<evidence type="ECO:0000313" key="15">
    <source>
        <dbReference type="Proteomes" id="UP000005326"/>
    </source>
</evidence>
<dbReference type="PANTHER" id="PTHR11669">
    <property type="entry name" value="REPLICATION FACTOR C / DNA POLYMERASE III GAMMA-TAU SUBUNIT"/>
    <property type="match status" value="1"/>
</dbReference>
<dbReference type="Pfam" id="PF13177">
    <property type="entry name" value="DNA_pol3_delta2"/>
    <property type="match status" value="1"/>
</dbReference>
<dbReference type="SUPFAM" id="SSF48019">
    <property type="entry name" value="post-AAA+ oligomerization domain-like"/>
    <property type="match status" value="1"/>
</dbReference>
<dbReference type="GO" id="GO:0003677">
    <property type="term" value="F:DNA binding"/>
    <property type="evidence" value="ECO:0007669"/>
    <property type="project" value="InterPro"/>
</dbReference>
<dbReference type="GO" id="GO:0005524">
    <property type="term" value="F:ATP binding"/>
    <property type="evidence" value="ECO:0007669"/>
    <property type="project" value="UniProtKB-KW"/>
</dbReference>
<dbReference type="Proteomes" id="UP000005326">
    <property type="component" value="Unassembled WGS sequence"/>
</dbReference>
<dbReference type="GO" id="GO:0006261">
    <property type="term" value="P:DNA-templated DNA replication"/>
    <property type="evidence" value="ECO:0007669"/>
    <property type="project" value="TreeGrafter"/>
</dbReference>
<evidence type="ECO:0000256" key="12">
    <source>
        <dbReference type="SAM" id="MobiDB-lite"/>
    </source>
</evidence>
<dbReference type="CDD" id="cd00009">
    <property type="entry name" value="AAA"/>
    <property type="match status" value="1"/>
</dbReference>
<evidence type="ECO:0000256" key="9">
    <source>
        <dbReference type="ARBA" id="ARBA00022840"/>
    </source>
</evidence>
<keyword evidence="3 14" id="KW-0808">Transferase</keyword>
<evidence type="ECO:0000256" key="2">
    <source>
        <dbReference type="ARBA" id="ARBA00012417"/>
    </source>
</evidence>
<dbReference type="InterPro" id="IPR045085">
    <property type="entry name" value="HLD_clamp_pol_III_gamma_tau"/>
</dbReference>
<feature type="domain" description="AAA+ ATPase" evidence="13">
    <location>
        <begin position="36"/>
        <end position="177"/>
    </location>
</feature>
<keyword evidence="6" id="KW-0479">Metal-binding</keyword>
<dbReference type="PANTHER" id="PTHR11669:SF0">
    <property type="entry name" value="PROTEIN STICHEL-LIKE 2"/>
    <property type="match status" value="1"/>
</dbReference>
<sequence length="743" mass="80651">MHLALYRKYRSATFDEVISQEHITTTLKNQIKAGTPAHAYLFTGSRGTGKTTCAKLMAKAVNCLSPVDGNPCGECESCKAIAAGCPDIIEMDAASNNGVDDVRALRDEVMYAPTVCRYKVYIIDEVHMLSSQAFNALLKTIEEPPPHVIFILATTEIHKVPATIASRCQQFRFSRIDVEESTKRLCEIAKKENVNITEDAARLISRLSDGGMRDAVSLLDQCISVSADIDEETVRTTAGIAGTEHLFTLAQCIHEQNAPEALKILDELHNQSKDLMLLLDELLSHFRNLCILSATNSDFSLIPAGSGTRNDLARQTKEFTLGEIMRCMDILQDCIARTPKTAKRKTVAEMCLIRLCTPRLDSDTSALSLRLEKLENRLDKLCDGEISIQPRTAVQTGESTEKHISAQSAKPVSVAGDRPQDIIADTLNRIENKITSADDKQKDVTAPTAPVQQSGTERNAADSKPDWLFEGTGGADENASTGNEDAPPFDLDEPQASVAPPEPVPQEQAGNTSGNGNKPDWLFEGTGGADENASTGNEDAPPFDLDEPPASIAPTEQEQASKTGGNGDKPDWLFEGTGGTDDNASAGNEDAPPFDLDEPQASIAPTEQEQAVKTGNNLPEQHKNNLSADSTQSTGNADPQVTEILDRLPVILQAILGQVQVTLGRDTVNISGYQKFQYDFLTTGDSKERLEKAAEEVAGRRLVMTFDNNGDTAESKDKSDPVSDFLSRAEKMGVKIKYKKPKN</sequence>
<evidence type="ECO:0000256" key="4">
    <source>
        <dbReference type="ARBA" id="ARBA00022695"/>
    </source>
</evidence>
<accession>B0MPA0</accession>
<organism evidence="14 15">
    <name type="scientific">[Eubacterium] siraeum DSM 15702</name>
    <dbReference type="NCBI Taxonomy" id="428128"/>
    <lineage>
        <taxon>Bacteria</taxon>
        <taxon>Bacillati</taxon>
        <taxon>Bacillota</taxon>
        <taxon>Clostridia</taxon>
        <taxon>Eubacteriales</taxon>
        <taxon>Oscillospiraceae</taxon>
        <taxon>Oscillospiraceae incertae sedis</taxon>
    </lineage>
</organism>
<dbReference type="Gene3D" id="1.10.8.60">
    <property type="match status" value="1"/>
</dbReference>
<dbReference type="EC" id="2.7.7.7" evidence="2"/>
<dbReference type="CDD" id="cd18137">
    <property type="entry name" value="HLD_clamp_pol_III_gamma_tau"/>
    <property type="match status" value="1"/>
</dbReference>
<dbReference type="SUPFAM" id="SSF52540">
    <property type="entry name" value="P-loop containing nucleoside triphosphate hydrolases"/>
    <property type="match status" value="1"/>
</dbReference>
<feature type="compositionally biased region" description="Polar residues" evidence="12">
    <location>
        <begin position="603"/>
        <end position="637"/>
    </location>
</feature>
<evidence type="ECO:0000313" key="14">
    <source>
        <dbReference type="EMBL" id="EDS00490.1"/>
    </source>
</evidence>
<dbReference type="Gene3D" id="1.20.272.10">
    <property type="match status" value="1"/>
</dbReference>
<evidence type="ECO:0000256" key="7">
    <source>
        <dbReference type="ARBA" id="ARBA00022741"/>
    </source>
</evidence>
<feature type="compositionally biased region" description="Basic and acidic residues" evidence="12">
    <location>
        <begin position="434"/>
        <end position="443"/>
    </location>
</feature>
<dbReference type="InterPro" id="IPR027417">
    <property type="entry name" value="P-loop_NTPase"/>
</dbReference>
<dbReference type="GO" id="GO:0003887">
    <property type="term" value="F:DNA-directed DNA polymerase activity"/>
    <property type="evidence" value="ECO:0007669"/>
    <property type="project" value="UniProtKB-KW"/>
</dbReference>
<keyword evidence="7" id="KW-0547">Nucleotide-binding</keyword>